<proteinExistence type="predicted"/>
<sequence length="368" mass="39280">MLINLDEARYLTSRTIDPCPETDPFKRATLLKKEHGEFSRAVAELLDARAGGKLPTHWYADSDSAQQATPLPVAQVRFDRIREVLGSPRVHDVTCSIGTEGSAAAGLEYFGSDLSLPRLIMAKANVTGHFFQADALRPAMTADVVIADPARRAGGRRITAPQDLIPPLPDLLATISGEAAIKCAPGIDYTSWEGLVSVVSVDGGVKEACLYTPGLAGGITREAVVIRGRGVDKLSDALPSADELAAPHGTYLIDPDGAIVRAGLVRQFAVREGLWMLDERIAYLTGDRIPDGYTGFPILEQVPLKKLKGALASFQPGSLEILVRGVDIDPDALRKKLRPRGERPMAVVVTRIGSQGVAFICGARGVGS</sequence>
<keyword evidence="2" id="KW-0489">Methyltransferase</keyword>
<evidence type="ECO:0000313" key="2">
    <source>
        <dbReference type="EMBL" id="QMV86549.1"/>
    </source>
</evidence>
<dbReference type="Pfam" id="PF18096">
    <property type="entry name" value="Thump_like"/>
    <property type="match status" value="1"/>
</dbReference>
<keyword evidence="3" id="KW-1185">Reference proteome</keyword>
<gene>
    <name evidence="2" type="ORF">HW450_12375</name>
</gene>
<feature type="domain" description="THUMP-like" evidence="1">
    <location>
        <begin position="295"/>
        <end position="362"/>
    </location>
</feature>
<organism evidence="2 3">
    <name type="scientific">Corynebacterium hindlerae</name>
    <dbReference type="NCBI Taxonomy" id="699041"/>
    <lineage>
        <taxon>Bacteria</taxon>
        <taxon>Bacillati</taxon>
        <taxon>Actinomycetota</taxon>
        <taxon>Actinomycetes</taxon>
        <taxon>Mycobacteriales</taxon>
        <taxon>Corynebacteriaceae</taxon>
        <taxon>Corynebacterium</taxon>
    </lineage>
</organism>
<dbReference type="RefSeq" id="WP_182387547.1">
    <property type="nucleotide sequence ID" value="NZ_CP059833.1"/>
</dbReference>
<protein>
    <submittedName>
        <fullName evidence="2">SAM-dependent methyltransferase</fullName>
    </submittedName>
</protein>
<dbReference type="InterPro" id="IPR029063">
    <property type="entry name" value="SAM-dependent_MTases_sf"/>
</dbReference>
<dbReference type="Gene3D" id="3.40.50.150">
    <property type="entry name" value="Vaccinia Virus protein VP39"/>
    <property type="match status" value="1"/>
</dbReference>
<accession>A0A7G5FIV8</accession>
<dbReference type="InterPro" id="IPR041497">
    <property type="entry name" value="Thump-like"/>
</dbReference>
<dbReference type="GO" id="GO:0008168">
    <property type="term" value="F:methyltransferase activity"/>
    <property type="evidence" value="ECO:0007669"/>
    <property type="project" value="UniProtKB-KW"/>
</dbReference>
<name>A0A7G5FIV8_9CORY</name>
<evidence type="ECO:0000313" key="3">
    <source>
        <dbReference type="Proteomes" id="UP000515570"/>
    </source>
</evidence>
<dbReference type="GO" id="GO:0032259">
    <property type="term" value="P:methylation"/>
    <property type="evidence" value="ECO:0007669"/>
    <property type="project" value="UniProtKB-KW"/>
</dbReference>
<dbReference type="EMBL" id="CP059833">
    <property type="protein sequence ID" value="QMV86549.1"/>
    <property type="molecule type" value="Genomic_DNA"/>
</dbReference>
<evidence type="ECO:0000259" key="1">
    <source>
        <dbReference type="Pfam" id="PF18096"/>
    </source>
</evidence>
<dbReference type="Proteomes" id="UP000515570">
    <property type="component" value="Chromosome"/>
</dbReference>
<dbReference type="SUPFAM" id="SSF53335">
    <property type="entry name" value="S-adenosyl-L-methionine-dependent methyltransferases"/>
    <property type="match status" value="1"/>
</dbReference>
<dbReference type="AlphaFoldDB" id="A0A7G5FIV8"/>
<reference evidence="2 3" key="1">
    <citation type="submission" date="2020-07" db="EMBL/GenBank/DDBJ databases">
        <title>non toxigenic Corynebacterium sp. nov from a clinical source.</title>
        <authorList>
            <person name="Bernier A.-M."/>
            <person name="Bernard K."/>
        </authorList>
    </citation>
    <scope>NUCLEOTIDE SEQUENCE [LARGE SCALE GENOMIC DNA]</scope>
    <source>
        <strain evidence="3">NML 93-0612</strain>
    </source>
</reference>
<keyword evidence="2" id="KW-0808">Transferase</keyword>